<name>A0A1H1FH21_9ACTN</name>
<evidence type="ECO:0000313" key="6">
    <source>
        <dbReference type="EMBL" id="SDR00124.1"/>
    </source>
</evidence>
<evidence type="ECO:0000256" key="3">
    <source>
        <dbReference type="ARBA" id="ARBA00022989"/>
    </source>
</evidence>
<dbReference type="AlphaFoldDB" id="A0A1H1FH21"/>
<dbReference type="Pfam" id="PF07681">
    <property type="entry name" value="DoxX"/>
    <property type="match status" value="1"/>
</dbReference>
<evidence type="ECO:0000256" key="5">
    <source>
        <dbReference type="SAM" id="MobiDB-lite"/>
    </source>
</evidence>
<feature type="compositionally biased region" description="Basic residues" evidence="5">
    <location>
        <begin position="163"/>
        <end position="174"/>
    </location>
</feature>
<keyword evidence="7" id="KW-1185">Reference proteome</keyword>
<dbReference type="OrthoDB" id="329282at2"/>
<evidence type="ECO:0000256" key="2">
    <source>
        <dbReference type="ARBA" id="ARBA00022692"/>
    </source>
</evidence>
<comment type="subcellular location">
    <subcellularLocation>
        <location evidence="1">Membrane</location>
        <topology evidence="1">Multi-pass membrane protein</topology>
    </subcellularLocation>
</comment>
<evidence type="ECO:0000256" key="4">
    <source>
        <dbReference type="ARBA" id="ARBA00023136"/>
    </source>
</evidence>
<dbReference type="Proteomes" id="UP000199301">
    <property type="component" value="Unassembled WGS sequence"/>
</dbReference>
<dbReference type="InterPro" id="IPR032808">
    <property type="entry name" value="DoxX"/>
</dbReference>
<gene>
    <name evidence="6" type="ORF">SAMN04489718_3036</name>
</gene>
<protein>
    <submittedName>
        <fullName evidence="6">Uncharacterized membrane protein YphA, DoxX/SURF4 family</fullName>
    </submittedName>
</protein>
<evidence type="ECO:0000256" key="1">
    <source>
        <dbReference type="ARBA" id="ARBA00004141"/>
    </source>
</evidence>
<dbReference type="GO" id="GO:0016020">
    <property type="term" value="C:membrane"/>
    <property type="evidence" value="ECO:0007669"/>
    <property type="project" value="UniProtKB-SubCell"/>
</dbReference>
<dbReference type="EMBL" id="FNKO01000002">
    <property type="protein sequence ID" value="SDR00124.1"/>
    <property type="molecule type" value="Genomic_DNA"/>
</dbReference>
<proteinExistence type="predicted"/>
<keyword evidence="3" id="KW-1133">Transmembrane helix</keyword>
<evidence type="ECO:0000313" key="7">
    <source>
        <dbReference type="Proteomes" id="UP000199301"/>
    </source>
</evidence>
<keyword evidence="4" id="KW-0472">Membrane</keyword>
<sequence length="174" mass="18421">MLIRRLARPLLASVFIYGGIGVFRDPKGHAQGAAPLVERATAPVQDTLPDQVPTDTETLVKVDAGIKIGAGVLLALGKFPRFSALLLSGSLVPTTLAGHAFWEYSDPEQRAGQQIHFLKNLGLLGGLLTTAVDTKGKPSVGYRARHGAHRVAEQTQHAVGNGKGRKGKGRSSSR</sequence>
<dbReference type="RefSeq" id="WP_092524899.1">
    <property type="nucleotide sequence ID" value="NZ_FNKO01000002.1"/>
</dbReference>
<organism evidence="6 7">
    <name type="scientific">Actinopolyspora saharensis</name>
    <dbReference type="NCBI Taxonomy" id="995062"/>
    <lineage>
        <taxon>Bacteria</taxon>
        <taxon>Bacillati</taxon>
        <taxon>Actinomycetota</taxon>
        <taxon>Actinomycetes</taxon>
        <taxon>Actinopolysporales</taxon>
        <taxon>Actinopolysporaceae</taxon>
        <taxon>Actinopolyspora</taxon>
    </lineage>
</organism>
<accession>A0A1H1FH21</accession>
<keyword evidence="2" id="KW-0812">Transmembrane</keyword>
<dbReference type="STRING" id="995062.SAMN04489718_3036"/>
<reference evidence="7" key="1">
    <citation type="submission" date="2016-10" db="EMBL/GenBank/DDBJ databases">
        <authorList>
            <person name="Varghese N."/>
            <person name="Submissions S."/>
        </authorList>
    </citation>
    <scope>NUCLEOTIDE SEQUENCE [LARGE SCALE GENOMIC DNA]</scope>
    <source>
        <strain evidence="7">DSM 45459</strain>
    </source>
</reference>
<feature type="region of interest" description="Disordered" evidence="5">
    <location>
        <begin position="148"/>
        <end position="174"/>
    </location>
</feature>